<keyword evidence="4" id="KW-1185">Reference proteome</keyword>
<dbReference type="Pfam" id="PF01585">
    <property type="entry name" value="G-patch"/>
    <property type="match status" value="1"/>
</dbReference>
<gene>
    <name evidence="3" type="ORF">AMORRO_LOCUS10902</name>
</gene>
<evidence type="ECO:0000313" key="3">
    <source>
        <dbReference type="EMBL" id="CAG8672975.1"/>
    </source>
</evidence>
<feature type="non-terminal residue" evidence="3">
    <location>
        <position position="1"/>
    </location>
</feature>
<dbReference type="GO" id="GO:0003676">
    <property type="term" value="F:nucleic acid binding"/>
    <property type="evidence" value="ECO:0007669"/>
    <property type="project" value="InterPro"/>
</dbReference>
<feature type="compositionally biased region" description="Basic and acidic residues" evidence="1">
    <location>
        <begin position="68"/>
        <end position="88"/>
    </location>
</feature>
<evidence type="ECO:0000259" key="2">
    <source>
        <dbReference type="PROSITE" id="PS50174"/>
    </source>
</evidence>
<protein>
    <submittedName>
        <fullName evidence="3">15581_t:CDS:1</fullName>
    </submittedName>
</protein>
<evidence type="ECO:0000313" key="4">
    <source>
        <dbReference type="Proteomes" id="UP000789342"/>
    </source>
</evidence>
<dbReference type="AlphaFoldDB" id="A0A9N9HDY5"/>
<accession>A0A9N9HDY5</accession>
<dbReference type="PANTHER" id="PTHR23149:SF27">
    <property type="entry name" value="PIN2_TERF1-INTERACTING TELOMERASE INHIBITOR 1"/>
    <property type="match status" value="1"/>
</dbReference>
<sequence length="250" mass="28225">MGWEPGKGLGLNEDGTSENIQLSVKQDNLGIGASKTEDNWLENSFAFDELLKGLNQGKHENEDDLESEEKVKKSKSKDELKSNDDSVEFKKSDGIPSIRLAHRMKFLKSKKASVKDTVRLNEIFGIKTKSGSPDIINKTDEMTGQCNFSDIYGVQTTVNKQNVKEYFASKTKVTESKITTSEYELEERPVLGMDNFEFSQNENMTACTGLGFVPDSTKRKEKKKKRLITDNVNSDCVMRSEKKKRLITDN</sequence>
<feature type="region of interest" description="Disordered" evidence="1">
    <location>
        <begin position="57"/>
        <end position="88"/>
    </location>
</feature>
<reference evidence="3" key="1">
    <citation type="submission" date="2021-06" db="EMBL/GenBank/DDBJ databases">
        <authorList>
            <person name="Kallberg Y."/>
            <person name="Tangrot J."/>
            <person name="Rosling A."/>
        </authorList>
    </citation>
    <scope>NUCLEOTIDE SEQUENCE</scope>
    <source>
        <strain evidence="3">CL551</strain>
    </source>
</reference>
<dbReference type="GO" id="GO:0005730">
    <property type="term" value="C:nucleolus"/>
    <property type="evidence" value="ECO:0007669"/>
    <property type="project" value="TreeGrafter"/>
</dbReference>
<comment type="caution">
    <text evidence="3">The sequence shown here is derived from an EMBL/GenBank/DDBJ whole genome shotgun (WGS) entry which is preliminary data.</text>
</comment>
<organism evidence="3 4">
    <name type="scientific">Acaulospora morrowiae</name>
    <dbReference type="NCBI Taxonomy" id="94023"/>
    <lineage>
        <taxon>Eukaryota</taxon>
        <taxon>Fungi</taxon>
        <taxon>Fungi incertae sedis</taxon>
        <taxon>Mucoromycota</taxon>
        <taxon>Glomeromycotina</taxon>
        <taxon>Glomeromycetes</taxon>
        <taxon>Diversisporales</taxon>
        <taxon>Acaulosporaceae</taxon>
        <taxon>Acaulospora</taxon>
    </lineage>
</organism>
<proteinExistence type="predicted"/>
<feature type="domain" description="G-patch" evidence="2">
    <location>
        <begin position="1"/>
        <end position="36"/>
    </location>
</feature>
<dbReference type="InterPro" id="IPR050656">
    <property type="entry name" value="PINX1"/>
</dbReference>
<dbReference type="PROSITE" id="PS50174">
    <property type="entry name" value="G_PATCH"/>
    <property type="match status" value="1"/>
</dbReference>
<evidence type="ECO:0000256" key="1">
    <source>
        <dbReference type="SAM" id="MobiDB-lite"/>
    </source>
</evidence>
<dbReference type="PANTHER" id="PTHR23149">
    <property type="entry name" value="G PATCH DOMAIN CONTAINING PROTEIN"/>
    <property type="match status" value="1"/>
</dbReference>
<dbReference type="Proteomes" id="UP000789342">
    <property type="component" value="Unassembled WGS sequence"/>
</dbReference>
<name>A0A9N9HDY5_9GLOM</name>
<dbReference type="InterPro" id="IPR000467">
    <property type="entry name" value="G_patch_dom"/>
</dbReference>
<dbReference type="EMBL" id="CAJVPV010012840">
    <property type="protein sequence ID" value="CAG8672975.1"/>
    <property type="molecule type" value="Genomic_DNA"/>
</dbReference>
<dbReference type="GO" id="GO:0010521">
    <property type="term" value="F:telomerase inhibitor activity"/>
    <property type="evidence" value="ECO:0007669"/>
    <property type="project" value="TreeGrafter"/>
</dbReference>
<dbReference type="OrthoDB" id="29523at2759"/>